<organism evidence="1 2">
    <name type="scientific">Phytophthora oleae</name>
    <dbReference type="NCBI Taxonomy" id="2107226"/>
    <lineage>
        <taxon>Eukaryota</taxon>
        <taxon>Sar</taxon>
        <taxon>Stramenopiles</taxon>
        <taxon>Oomycota</taxon>
        <taxon>Peronosporomycetes</taxon>
        <taxon>Peronosporales</taxon>
        <taxon>Peronosporaceae</taxon>
        <taxon>Phytophthora</taxon>
    </lineage>
</organism>
<name>A0ABD3FI10_9STRA</name>
<comment type="caution">
    <text evidence="1">The sequence shown here is derived from an EMBL/GenBank/DDBJ whole genome shotgun (WGS) entry which is preliminary data.</text>
</comment>
<proteinExistence type="predicted"/>
<reference evidence="1 2" key="1">
    <citation type="submission" date="2024-09" db="EMBL/GenBank/DDBJ databases">
        <title>Genome sequencing and assembly of Phytophthora oleae, isolate VK10A, causative agent of rot of olive drupes.</title>
        <authorList>
            <person name="Conti Taguali S."/>
            <person name="Riolo M."/>
            <person name="La Spada F."/>
            <person name="Cacciola S.O."/>
            <person name="Dionisio G."/>
        </authorList>
    </citation>
    <scope>NUCLEOTIDE SEQUENCE [LARGE SCALE GENOMIC DNA]</scope>
    <source>
        <strain evidence="1 2">VK10A</strain>
    </source>
</reference>
<keyword evidence="2" id="KW-1185">Reference proteome</keyword>
<evidence type="ECO:0008006" key="3">
    <source>
        <dbReference type="Google" id="ProtNLM"/>
    </source>
</evidence>
<gene>
    <name evidence="1" type="ORF">V7S43_009530</name>
</gene>
<evidence type="ECO:0000313" key="1">
    <source>
        <dbReference type="EMBL" id="KAL3665495.1"/>
    </source>
</evidence>
<protein>
    <recommendedName>
        <fullName evidence="3">Ankyrin repeat-containing domain</fullName>
    </recommendedName>
</protein>
<dbReference type="PANTHER" id="PTHR46586:SF3">
    <property type="entry name" value="ANKYRIN REPEAT-CONTAINING PROTEIN"/>
    <property type="match status" value="1"/>
</dbReference>
<accession>A0ABD3FI10</accession>
<sequence>MADPPLLSSISLVLPAKLQGISYITQSINQLLLPPTIDAAVYLDLQRVTKVFGASSIWTVDAMDGAAARGRLNIVKWLDKTRSEGCSSVAFAEAAAYGHLDVLRWLCKFHSSQCNPTEALVCAAGRCFHAPS</sequence>
<dbReference type="EMBL" id="JBIMZQ010000020">
    <property type="protein sequence ID" value="KAL3665495.1"/>
    <property type="molecule type" value="Genomic_DNA"/>
</dbReference>
<dbReference type="SUPFAM" id="SSF140860">
    <property type="entry name" value="Pseudo ankyrin repeat-like"/>
    <property type="match status" value="1"/>
</dbReference>
<dbReference type="AlphaFoldDB" id="A0ABD3FI10"/>
<dbReference type="PANTHER" id="PTHR46586">
    <property type="entry name" value="ANKYRIN REPEAT-CONTAINING PROTEIN"/>
    <property type="match status" value="1"/>
</dbReference>
<dbReference type="Proteomes" id="UP001632037">
    <property type="component" value="Unassembled WGS sequence"/>
</dbReference>
<evidence type="ECO:0000313" key="2">
    <source>
        <dbReference type="Proteomes" id="UP001632037"/>
    </source>
</evidence>
<dbReference type="InterPro" id="IPR052050">
    <property type="entry name" value="SecEffector_AnkRepeat"/>
</dbReference>